<reference evidence="1" key="1">
    <citation type="journal article" date="2014" name="Front. Microbiol.">
        <title>High frequency of phylogenetically diverse reductive dehalogenase-homologous genes in deep subseafloor sedimentary metagenomes.</title>
        <authorList>
            <person name="Kawai M."/>
            <person name="Futagami T."/>
            <person name="Toyoda A."/>
            <person name="Takaki Y."/>
            <person name="Nishi S."/>
            <person name="Hori S."/>
            <person name="Arai W."/>
            <person name="Tsubouchi T."/>
            <person name="Morono Y."/>
            <person name="Uchiyama I."/>
            <person name="Ito T."/>
            <person name="Fujiyama A."/>
            <person name="Inagaki F."/>
            <person name="Takami H."/>
        </authorList>
    </citation>
    <scope>NUCLEOTIDE SEQUENCE</scope>
    <source>
        <strain evidence="1">Expedition CK06-06</strain>
    </source>
</reference>
<sequence length="188" mass="21535">MPSKRFAKLFAKKRANEILLEQIKYYYPDVVLALSMKYLDPETVLAMRRQAPNAVFVGRDADPFPEKFPVRIATGKEMDIMIMPSSGKWLEIYKNAGAPCCAFIPFSCDPDIQYKYEIEDKWQTDIVFTGTSEHTRLERNDDRYNIVKRLSRMPNARLYGCFGRSKTEGLDSFLALSNAKIGLSINIA</sequence>
<protein>
    <submittedName>
        <fullName evidence="1">Uncharacterized protein</fullName>
    </submittedName>
</protein>
<dbReference type="EMBL" id="BARW01012668">
    <property type="protein sequence ID" value="GAI73058.1"/>
    <property type="molecule type" value="Genomic_DNA"/>
</dbReference>
<name>X1QXR5_9ZZZZ</name>
<accession>X1QXR5</accession>
<proteinExistence type="predicted"/>
<gene>
    <name evidence="1" type="ORF">S12H4_23718</name>
</gene>
<dbReference type="AlphaFoldDB" id="X1QXR5"/>
<feature type="non-terminal residue" evidence="1">
    <location>
        <position position="188"/>
    </location>
</feature>
<evidence type="ECO:0000313" key="1">
    <source>
        <dbReference type="EMBL" id="GAI73058.1"/>
    </source>
</evidence>
<comment type="caution">
    <text evidence="1">The sequence shown here is derived from an EMBL/GenBank/DDBJ whole genome shotgun (WGS) entry which is preliminary data.</text>
</comment>
<organism evidence="1">
    <name type="scientific">marine sediment metagenome</name>
    <dbReference type="NCBI Taxonomy" id="412755"/>
    <lineage>
        <taxon>unclassified sequences</taxon>
        <taxon>metagenomes</taxon>
        <taxon>ecological metagenomes</taxon>
    </lineage>
</organism>